<dbReference type="Pfam" id="PF03707">
    <property type="entry name" value="MHYT"/>
    <property type="match status" value="2"/>
</dbReference>
<dbReference type="FunFam" id="3.20.20.450:FF:000001">
    <property type="entry name" value="Cyclic di-GMP phosphodiesterase yahA"/>
    <property type="match status" value="1"/>
</dbReference>
<dbReference type="Gene3D" id="3.30.70.270">
    <property type="match status" value="1"/>
</dbReference>
<dbReference type="AlphaFoldDB" id="A0A2W0CXV1"/>
<keyword evidence="6" id="KW-0808">Transferase</keyword>
<reference evidence="6 7" key="1">
    <citation type="submission" date="2018-01" db="EMBL/GenBank/DDBJ databases">
        <title>Genome sequence of the PGP bacterium Paenibacillus illinoisensis E3.</title>
        <authorList>
            <person name="Rolli E."/>
            <person name="Marasco R."/>
            <person name="Bessem C."/>
            <person name="Michoud G."/>
            <person name="Gaiarsa S."/>
            <person name="Borin S."/>
            <person name="Daffonchio D."/>
        </authorList>
    </citation>
    <scope>NUCLEOTIDE SEQUENCE [LARGE SCALE GENOMIC DNA]</scope>
    <source>
        <strain evidence="6 7">E3</strain>
    </source>
</reference>
<keyword evidence="1" id="KW-1133">Transmembrane helix</keyword>
<evidence type="ECO:0000259" key="5">
    <source>
        <dbReference type="PROSITE" id="PS50924"/>
    </source>
</evidence>
<dbReference type="Gene3D" id="3.30.450.20">
    <property type="entry name" value="PAS domain"/>
    <property type="match status" value="1"/>
</dbReference>
<feature type="transmembrane region" description="Helical" evidence="1">
    <location>
        <begin position="223"/>
        <end position="245"/>
    </location>
</feature>
<dbReference type="CDD" id="cd01949">
    <property type="entry name" value="GGDEF"/>
    <property type="match status" value="1"/>
</dbReference>
<evidence type="ECO:0000313" key="6">
    <source>
        <dbReference type="EMBL" id="PYY28481.1"/>
    </source>
</evidence>
<evidence type="ECO:0000313" key="7">
    <source>
        <dbReference type="Proteomes" id="UP000247459"/>
    </source>
</evidence>
<feature type="transmembrane region" description="Helical" evidence="1">
    <location>
        <begin position="111"/>
        <end position="135"/>
    </location>
</feature>
<dbReference type="InterPro" id="IPR052155">
    <property type="entry name" value="Biofilm_reg_signaling"/>
</dbReference>
<dbReference type="NCBIfam" id="TIGR00254">
    <property type="entry name" value="GGDEF"/>
    <property type="match status" value="1"/>
</dbReference>
<feature type="domain" description="MHYT" evidence="5">
    <location>
        <begin position="8"/>
        <end position="200"/>
    </location>
</feature>
<dbReference type="InterPro" id="IPR035965">
    <property type="entry name" value="PAS-like_dom_sf"/>
</dbReference>
<dbReference type="CDD" id="cd00130">
    <property type="entry name" value="PAS"/>
    <property type="match status" value="1"/>
</dbReference>
<dbReference type="InterPro" id="IPR043128">
    <property type="entry name" value="Rev_trsase/Diguanyl_cyclase"/>
</dbReference>
<keyword evidence="1" id="KW-0472">Membrane</keyword>
<dbReference type="SUPFAM" id="SSF141868">
    <property type="entry name" value="EAL domain-like"/>
    <property type="match status" value="1"/>
</dbReference>
<dbReference type="InterPro" id="IPR005330">
    <property type="entry name" value="MHYT_dom"/>
</dbReference>
<dbReference type="EC" id="2.1.1.80" evidence="6"/>
<proteinExistence type="predicted"/>
<keyword evidence="1" id="KW-0812">Transmembrane</keyword>
<evidence type="ECO:0000259" key="2">
    <source>
        <dbReference type="PROSITE" id="PS50112"/>
    </source>
</evidence>
<dbReference type="InterPro" id="IPR000014">
    <property type="entry name" value="PAS"/>
</dbReference>
<name>A0A2W0CXV1_9BACL</name>
<feature type="domain" description="EAL" evidence="3">
    <location>
        <begin position="568"/>
        <end position="821"/>
    </location>
</feature>
<evidence type="ECO:0000256" key="1">
    <source>
        <dbReference type="PROSITE-ProRule" id="PRU00244"/>
    </source>
</evidence>
<accession>A0A2W0CXV1</accession>
<feature type="domain" description="PAS" evidence="2">
    <location>
        <begin position="259"/>
        <end position="306"/>
    </location>
</feature>
<dbReference type="PROSITE" id="PS50887">
    <property type="entry name" value="GGDEF"/>
    <property type="match status" value="1"/>
</dbReference>
<dbReference type="SMART" id="SM00052">
    <property type="entry name" value="EAL"/>
    <property type="match status" value="1"/>
</dbReference>
<dbReference type="SMART" id="SM00267">
    <property type="entry name" value="GGDEF"/>
    <property type="match status" value="1"/>
</dbReference>
<feature type="transmembrane region" description="Helical" evidence="1">
    <location>
        <begin position="81"/>
        <end position="99"/>
    </location>
</feature>
<feature type="transmembrane region" description="Helical" evidence="1">
    <location>
        <begin position="44"/>
        <end position="69"/>
    </location>
</feature>
<feature type="transmembrane region" description="Helical" evidence="1">
    <location>
        <begin position="141"/>
        <end position="161"/>
    </location>
</feature>
<protein>
    <submittedName>
        <fullName evidence="6">Signaling protein YkoW</fullName>
        <ecNumber evidence="6">2.1.1.80</ecNumber>
    </submittedName>
</protein>
<dbReference type="SUPFAM" id="SSF55785">
    <property type="entry name" value="PYP-like sensor domain (PAS domain)"/>
    <property type="match status" value="1"/>
</dbReference>
<dbReference type="OrthoDB" id="9759607at2"/>
<dbReference type="PANTHER" id="PTHR44757:SF2">
    <property type="entry name" value="BIOFILM ARCHITECTURE MAINTENANCE PROTEIN MBAA"/>
    <property type="match status" value="1"/>
</dbReference>
<comment type="caution">
    <text evidence="6">The sequence shown here is derived from an EMBL/GenBank/DDBJ whole genome shotgun (WGS) entry which is preliminary data.</text>
</comment>
<dbReference type="InterPro" id="IPR001633">
    <property type="entry name" value="EAL_dom"/>
</dbReference>
<dbReference type="PROSITE" id="PS50883">
    <property type="entry name" value="EAL"/>
    <property type="match status" value="1"/>
</dbReference>
<feature type="transmembrane region" description="Helical" evidence="1">
    <location>
        <begin position="173"/>
        <end position="191"/>
    </location>
</feature>
<feature type="transmembrane region" description="Helical" evidence="1">
    <location>
        <begin position="12"/>
        <end position="32"/>
    </location>
</feature>
<evidence type="ECO:0000259" key="3">
    <source>
        <dbReference type="PROSITE" id="PS50883"/>
    </source>
</evidence>
<dbReference type="Gene3D" id="3.20.20.450">
    <property type="entry name" value="EAL domain"/>
    <property type="match status" value="1"/>
</dbReference>
<dbReference type="GO" id="GO:0016020">
    <property type="term" value="C:membrane"/>
    <property type="evidence" value="ECO:0007669"/>
    <property type="project" value="UniProtKB-UniRule"/>
</dbReference>
<dbReference type="RefSeq" id="WP_110821072.1">
    <property type="nucleotide sequence ID" value="NZ_PRLG01000020.1"/>
</dbReference>
<organism evidence="6 7">
    <name type="scientific">Paenibacillus illinoisensis</name>
    <dbReference type="NCBI Taxonomy" id="59845"/>
    <lineage>
        <taxon>Bacteria</taxon>
        <taxon>Bacillati</taxon>
        <taxon>Bacillota</taxon>
        <taxon>Bacilli</taxon>
        <taxon>Bacillales</taxon>
        <taxon>Paenibacillaceae</taxon>
        <taxon>Paenibacillus</taxon>
    </lineage>
</organism>
<dbReference type="PROSITE" id="PS50924">
    <property type="entry name" value="MHYT"/>
    <property type="match status" value="1"/>
</dbReference>
<dbReference type="Proteomes" id="UP000247459">
    <property type="component" value="Unassembled WGS sequence"/>
</dbReference>
<sequence length="831" mass="92722">MEHLHGTYNLELVVLSYIIAALASYAALDLAGRVSLARGISRRVWLACGAMSMGLGIWSMHFVGMLAFVLPMHVSYSMDKVVLSVLLAVAASGIGLHIAGRKSGNVRQIVAAGLLMTAGITSMHYVGMAAMSVPISYEADMVFASVLIAAGASFAALWLMFYLSQHRTRFTWVYKLGSGLIMGLGITGMHYTGMHYTGMSAAQFHQHSHAQMVNSMMQIEPGLLAYLVAAGTFLTLGLTLFGIYINQRMSMKDQRIRENEQWYQALYENHSDAILSVNNEGIVKGLNAAVTRITGYPERLVIHRSLDEISKHIDIHWSSDELQSVDLSGASLEQRYYTASMKGMDGQHLDLSISVVPVLIEGTDVGSHILIKDITEEKQAQEMIRHQATHDPLTGLPNRRKLDEVLAETISVSEIFNHAFAVMVMDIDRFKMINDSLGHSIGDVFLREVSDRILKAIRASDPKGMDNVMLARMGGDEFTLVVMNEQGNEERVASLAEQIVEAIQLPYRLKENDFYVTASIGIAMYPEHGTEVDNLLKHADTAMYEVKKNGKNGFQFYTTQLDSELYERIELEGYLRKALERNELLLYYQPQIRTADSRMIGVEALIRWKHPHKGILSPNVFIPIAEETGIIYDIGNWTLREACRQMKQWHASGGPLIPVSVNLSSQQFHQSNLVEQVKLALEETGLEARYLELEITESMMMDASVSTGILNQLTSLGVKISLDDFGTGYSSLSYLKHFPIHKLKIDRSFVTDITENQSDQAIVATIITMAQNLKMDVIAEGIETKGQLDILMQNECREIQGYYFSRPLPASEVEHDFFVPLRLQGNPIIHG</sequence>
<dbReference type="Pfam" id="PF00563">
    <property type="entry name" value="EAL"/>
    <property type="match status" value="1"/>
</dbReference>
<dbReference type="InterPro" id="IPR000160">
    <property type="entry name" value="GGDEF_dom"/>
</dbReference>
<dbReference type="SMART" id="SM00091">
    <property type="entry name" value="PAS"/>
    <property type="match status" value="1"/>
</dbReference>
<dbReference type="CDD" id="cd01948">
    <property type="entry name" value="EAL"/>
    <property type="match status" value="1"/>
</dbReference>
<feature type="domain" description="GGDEF" evidence="4">
    <location>
        <begin position="418"/>
        <end position="559"/>
    </location>
</feature>
<dbReference type="SUPFAM" id="SSF55073">
    <property type="entry name" value="Nucleotide cyclase"/>
    <property type="match status" value="1"/>
</dbReference>
<dbReference type="InterPro" id="IPR035919">
    <property type="entry name" value="EAL_sf"/>
</dbReference>
<dbReference type="NCBIfam" id="TIGR00229">
    <property type="entry name" value="sensory_box"/>
    <property type="match status" value="1"/>
</dbReference>
<dbReference type="PROSITE" id="PS50112">
    <property type="entry name" value="PAS"/>
    <property type="match status" value="1"/>
</dbReference>
<gene>
    <name evidence="6" type="ORF">PIL02S_03642</name>
</gene>
<dbReference type="Pfam" id="PF00990">
    <property type="entry name" value="GGDEF"/>
    <property type="match status" value="1"/>
</dbReference>
<dbReference type="EMBL" id="PRLG01000020">
    <property type="protein sequence ID" value="PYY28481.1"/>
    <property type="molecule type" value="Genomic_DNA"/>
</dbReference>
<dbReference type="InterPro" id="IPR029787">
    <property type="entry name" value="Nucleotide_cyclase"/>
</dbReference>
<dbReference type="Pfam" id="PF13426">
    <property type="entry name" value="PAS_9"/>
    <property type="match status" value="1"/>
</dbReference>
<dbReference type="GO" id="GO:0032259">
    <property type="term" value="P:methylation"/>
    <property type="evidence" value="ECO:0007669"/>
    <property type="project" value="UniProtKB-KW"/>
</dbReference>
<keyword evidence="6" id="KW-0489">Methyltransferase</keyword>
<evidence type="ECO:0000259" key="4">
    <source>
        <dbReference type="PROSITE" id="PS50887"/>
    </source>
</evidence>
<dbReference type="GO" id="GO:0008983">
    <property type="term" value="F:protein-glutamate O-methyltransferase activity"/>
    <property type="evidence" value="ECO:0007669"/>
    <property type="project" value="UniProtKB-EC"/>
</dbReference>
<dbReference type="PANTHER" id="PTHR44757">
    <property type="entry name" value="DIGUANYLATE CYCLASE DGCP"/>
    <property type="match status" value="1"/>
</dbReference>